<evidence type="ECO:0000256" key="5">
    <source>
        <dbReference type="ARBA" id="ARBA00022963"/>
    </source>
</evidence>
<gene>
    <name evidence="8" type="ORF">CRDW_33230</name>
</gene>
<dbReference type="SUPFAM" id="SSF50494">
    <property type="entry name" value="Trypsin-like serine proteases"/>
    <property type="match status" value="1"/>
</dbReference>
<keyword evidence="6" id="KW-0443">Lipid metabolism</keyword>
<protein>
    <recommendedName>
        <fullName evidence="3">phospholipase D</fullName>
        <ecNumber evidence="3">3.1.4.4</ecNumber>
    </recommendedName>
</protein>
<dbReference type="Proteomes" id="UP001380186">
    <property type="component" value="Chromosome"/>
</dbReference>
<evidence type="ECO:0000256" key="6">
    <source>
        <dbReference type="ARBA" id="ARBA00023098"/>
    </source>
</evidence>
<dbReference type="Gene3D" id="2.40.10.10">
    <property type="entry name" value="Trypsin-like serine proteases"/>
    <property type="match status" value="2"/>
</dbReference>
<reference evidence="8 9" key="1">
    <citation type="journal article" date="2020" name="Microbes Environ.">
        <title>Synthetic bacterial community of duckweed: a simple and stable system to study plant-microbe interactions.</title>
        <authorList>
            <person name="Ishizawa H."/>
            <person name="Tada M."/>
            <person name="Kuroda M."/>
            <person name="Inoue D."/>
            <person name="Futamata H."/>
            <person name="Ike M."/>
        </authorList>
    </citation>
    <scope>NUCLEOTIDE SEQUENCE [LARGE SCALE GENOMIC DNA]</scope>
    <source>
        <strain evidence="8 9">DW100</strain>
    </source>
</reference>
<dbReference type="PANTHER" id="PTHR43856:SF1">
    <property type="entry name" value="MITOCHONDRIAL CARDIOLIPIN HYDROLASE"/>
    <property type="match status" value="1"/>
</dbReference>
<dbReference type="InterPro" id="IPR001736">
    <property type="entry name" value="PLipase_D/transphosphatidylase"/>
</dbReference>
<name>A0ABN7CK17_9FLAO</name>
<accession>A0ABN7CK17</accession>
<dbReference type="Pfam" id="PF13091">
    <property type="entry name" value="PLDc_2"/>
    <property type="match status" value="1"/>
</dbReference>
<dbReference type="InterPro" id="IPR025202">
    <property type="entry name" value="PLD-like_dom"/>
</dbReference>
<dbReference type="SUPFAM" id="SSF56024">
    <property type="entry name" value="Phospholipase D/nuclease"/>
    <property type="match status" value="2"/>
</dbReference>
<evidence type="ECO:0000256" key="3">
    <source>
        <dbReference type="ARBA" id="ARBA00012027"/>
    </source>
</evidence>
<evidence type="ECO:0000313" key="9">
    <source>
        <dbReference type="Proteomes" id="UP001380186"/>
    </source>
</evidence>
<evidence type="ECO:0000259" key="7">
    <source>
        <dbReference type="PROSITE" id="PS50035"/>
    </source>
</evidence>
<dbReference type="InterPro" id="IPR009003">
    <property type="entry name" value="Peptidase_S1_PA"/>
</dbReference>
<evidence type="ECO:0000256" key="2">
    <source>
        <dbReference type="ARBA" id="ARBA00008664"/>
    </source>
</evidence>
<keyword evidence="5" id="KW-0442">Lipid degradation</keyword>
<dbReference type="CDD" id="cd00138">
    <property type="entry name" value="PLDc_SF"/>
    <property type="match status" value="1"/>
</dbReference>
<dbReference type="InterPro" id="IPR043504">
    <property type="entry name" value="Peptidase_S1_PA_chymotrypsin"/>
</dbReference>
<dbReference type="EC" id="3.1.4.4" evidence="3"/>
<feature type="domain" description="PLD phosphodiesterase" evidence="7">
    <location>
        <begin position="845"/>
        <end position="877"/>
    </location>
</feature>
<dbReference type="PROSITE" id="PS50035">
    <property type="entry name" value="PLD"/>
    <property type="match status" value="1"/>
</dbReference>
<evidence type="ECO:0000256" key="1">
    <source>
        <dbReference type="ARBA" id="ARBA00000798"/>
    </source>
</evidence>
<proteinExistence type="inferred from homology"/>
<sequence>MESLSNDHNVKAQIERIKLKDAELANELESKLRVFPRVSLAKDRVLEEAVDDAPLINHQPSFIEQERVEESIVLAHLRPVLMIRDNRIVPEFSGPDMEVWKSRLMEKQLILDSVIPSVGRIEVNNNVVYNWVGTGWLIDTDIVVTNRHVASIFCKNKEGFTFKVGFPDGFQSAKLDFLEEDQRTASMEFDVDSVLWIAENDSKEPDVAFMRVKRKLNGSPLPKPIELADEIEEGEVVVTIGYPARDPNIPDQEIVLNIFGNVYDKKRLAPGEVIKVDNFELEHDCSTLGGNSGSAVISLLTGKAVGLHFAGLYLQRNFAVPATILKDLLQKLKKGKLPRMASPELIKSNENTIHDFINLNQNSTNMLSQTPNKYIIEANIPIKITLEIGGAINSGEQQTQVNLTPAAKVGDNYEAALELARRTLLGDTERKQGIISVDKGYRFKRGWITDERVIVVEVQEKQNFPDVKASGKKLIPQEFLGVGVDVRTASLFDQLDFMGINIPQLETVPKPGVYKEPPYLKLDPITEKVKAIFHVSPDSGWPNLRDFFSRIKKNLIATIYEWDAQHISDALFQAINPDNRCLKMVTQKPGTQKAVQEMQQKLGKKFEHVWASVGSGKIVPSAYHIKVASRDGEEFWLSSGNWKDSNQADINPAAEHSTYITPIRKYNREWHVIIENEKLAKLFQNYIEWDFKEASRLPLEEAPTQPEIYLFVPETAYERELERRELAQYFEPLIIEKTLNIQPLLTPDRDSRGNRIFIDFATDLIDSAKSTIDIENQSFSLLEDNEPQYEKFFNVLLRKQNEGVNIRIIFRDPREFASGTKGEAALQKQLDRIKEFGLNTDNIKVQQKCHTKAIIIDSEIPENAAVLFGSHNLTTSGALYNRDASLIIKDSEVANYFQKIFNFDWEVVARQSAEEFIGGIRIAHPNQETPSGFRKLKLSELLAED</sequence>
<dbReference type="RefSeq" id="WP_338613344.1">
    <property type="nucleotide sequence ID" value="NZ_AP029022.1"/>
</dbReference>
<dbReference type="Gene3D" id="3.30.870.10">
    <property type="entry name" value="Endonuclease Chain A"/>
    <property type="match status" value="2"/>
</dbReference>
<keyword evidence="9" id="KW-1185">Reference proteome</keyword>
<dbReference type="PANTHER" id="PTHR43856">
    <property type="entry name" value="CARDIOLIPIN HYDROLASE"/>
    <property type="match status" value="1"/>
</dbReference>
<evidence type="ECO:0000256" key="4">
    <source>
        <dbReference type="ARBA" id="ARBA00022801"/>
    </source>
</evidence>
<comment type="catalytic activity">
    <reaction evidence="1">
        <text>a 1,2-diacyl-sn-glycero-3-phosphocholine + H2O = a 1,2-diacyl-sn-glycero-3-phosphate + choline + H(+)</text>
        <dbReference type="Rhea" id="RHEA:14445"/>
        <dbReference type="ChEBI" id="CHEBI:15354"/>
        <dbReference type="ChEBI" id="CHEBI:15377"/>
        <dbReference type="ChEBI" id="CHEBI:15378"/>
        <dbReference type="ChEBI" id="CHEBI:57643"/>
        <dbReference type="ChEBI" id="CHEBI:58608"/>
        <dbReference type="EC" id="3.1.4.4"/>
    </reaction>
</comment>
<organism evidence="8 9">
    <name type="scientific">Chryseobacterium gambrini</name>
    <dbReference type="NCBI Taxonomy" id="373672"/>
    <lineage>
        <taxon>Bacteria</taxon>
        <taxon>Pseudomonadati</taxon>
        <taxon>Bacteroidota</taxon>
        <taxon>Flavobacteriia</taxon>
        <taxon>Flavobacteriales</taxon>
        <taxon>Weeksellaceae</taxon>
        <taxon>Chryseobacterium group</taxon>
        <taxon>Chryseobacterium</taxon>
    </lineage>
</organism>
<comment type="similarity">
    <text evidence="2">Belongs to the phospholipase D family.</text>
</comment>
<dbReference type="Pfam" id="PF13365">
    <property type="entry name" value="Trypsin_2"/>
    <property type="match status" value="1"/>
</dbReference>
<dbReference type="InterPro" id="IPR051406">
    <property type="entry name" value="PLD_domain"/>
</dbReference>
<evidence type="ECO:0000313" key="8">
    <source>
        <dbReference type="EMBL" id="BEV05949.1"/>
    </source>
</evidence>
<dbReference type="EMBL" id="AP029022">
    <property type="protein sequence ID" value="BEV05949.1"/>
    <property type="molecule type" value="Genomic_DNA"/>
</dbReference>
<keyword evidence="4" id="KW-0378">Hydrolase</keyword>